<dbReference type="KEGG" id="pprf:DPRO_1638"/>
<accession>A0A2C8F712</accession>
<evidence type="ECO:0000313" key="3">
    <source>
        <dbReference type="Proteomes" id="UP000219215"/>
    </source>
</evidence>
<reference evidence="3" key="1">
    <citation type="submission" date="2017-09" db="EMBL/GenBank/DDBJ databases">
        <authorList>
            <person name="Regsiter A."/>
            <person name="William W."/>
        </authorList>
    </citation>
    <scope>NUCLEOTIDE SEQUENCE [LARGE SCALE GENOMIC DNA]</scope>
    <source>
        <strain evidence="3">500-1</strain>
    </source>
</reference>
<keyword evidence="3" id="KW-1185">Reference proteome</keyword>
<dbReference type="EMBL" id="LT907975">
    <property type="protein sequence ID" value="SOB58537.1"/>
    <property type="molecule type" value="Genomic_DNA"/>
</dbReference>
<protein>
    <submittedName>
        <fullName evidence="2">Uncharacterized protein</fullName>
    </submittedName>
</protein>
<name>A0A2C8F712_9BACT</name>
<organism evidence="2 3">
    <name type="scientific">Pseudodesulfovibrio profundus</name>
    <dbReference type="NCBI Taxonomy" id="57320"/>
    <lineage>
        <taxon>Bacteria</taxon>
        <taxon>Pseudomonadati</taxon>
        <taxon>Thermodesulfobacteriota</taxon>
        <taxon>Desulfovibrionia</taxon>
        <taxon>Desulfovibrionales</taxon>
        <taxon>Desulfovibrionaceae</taxon>
    </lineage>
</organism>
<sequence length="107" mass="12438">MTHAEESKSVNPEQPEETRLSDDIPTLEAEVAEMTLHREKVMQAIRDLRDAEDPANKIFHHEEIFQMQQEKLRLDVDIKFRTNKINRINLGMDESQVSDGVKSGFLF</sequence>
<gene>
    <name evidence="2" type="ORF">DPRO_1638</name>
</gene>
<dbReference type="OrthoDB" id="5459991at2"/>
<dbReference type="RefSeq" id="WP_097011576.1">
    <property type="nucleotide sequence ID" value="NZ_LT907975.1"/>
</dbReference>
<dbReference type="AlphaFoldDB" id="A0A2C8F712"/>
<dbReference type="Proteomes" id="UP000219215">
    <property type="component" value="Chromosome DPRO"/>
</dbReference>
<evidence type="ECO:0000256" key="1">
    <source>
        <dbReference type="SAM" id="MobiDB-lite"/>
    </source>
</evidence>
<feature type="region of interest" description="Disordered" evidence="1">
    <location>
        <begin position="1"/>
        <end position="25"/>
    </location>
</feature>
<evidence type="ECO:0000313" key="2">
    <source>
        <dbReference type="EMBL" id="SOB58537.1"/>
    </source>
</evidence>
<proteinExistence type="predicted"/>